<reference evidence="3" key="1">
    <citation type="submission" date="2021-02" db="EMBL/GenBank/DDBJ databases">
        <authorList>
            <person name="Dougan E. K."/>
            <person name="Rhodes N."/>
            <person name="Thang M."/>
            <person name="Chan C."/>
        </authorList>
    </citation>
    <scope>NUCLEOTIDE SEQUENCE</scope>
</reference>
<feature type="chain" id="PRO_5032514604" evidence="1">
    <location>
        <begin position="24"/>
        <end position="279"/>
    </location>
</feature>
<keyword evidence="4" id="KW-1185">Reference proteome</keyword>
<keyword evidence="1" id="KW-0732">Signal</keyword>
<gene>
    <name evidence="3" type="primary">phoN</name>
    <name evidence="3" type="ORF">SPIL2461_LOCUS7273</name>
</gene>
<comment type="caution">
    <text evidence="3">The sequence shown here is derived from an EMBL/GenBank/DDBJ whole genome shotgun (WGS) entry which is preliminary data.</text>
</comment>
<proteinExistence type="predicted"/>
<feature type="non-terminal residue" evidence="3">
    <location>
        <position position="1"/>
    </location>
</feature>
<evidence type="ECO:0000313" key="4">
    <source>
        <dbReference type="Proteomes" id="UP000649617"/>
    </source>
</evidence>
<dbReference type="AlphaFoldDB" id="A0A812P3R5"/>
<name>A0A812P3R5_SYMPI</name>
<dbReference type="SUPFAM" id="SSF48317">
    <property type="entry name" value="Acid phosphatase/Vanadium-dependent haloperoxidase"/>
    <property type="match status" value="1"/>
</dbReference>
<protein>
    <submittedName>
        <fullName evidence="3">PhoN protein</fullName>
    </submittedName>
</protein>
<evidence type="ECO:0000313" key="3">
    <source>
        <dbReference type="EMBL" id="CAE7316543.1"/>
    </source>
</evidence>
<dbReference type="Proteomes" id="UP000649617">
    <property type="component" value="Unassembled WGS sequence"/>
</dbReference>
<feature type="domain" description="Phosphatidic acid phosphatase type 2/haloperoxidase" evidence="2">
    <location>
        <begin position="169"/>
        <end position="267"/>
    </location>
</feature>
<sequence length="279" mass="30728">MAAAKTLLLRAIGWAYLLSPAATNAVDRLQAALDEDGDCHGPDHCALNAVQRRASVEREDEPRSCGFNFSHCFAEPPAGGKLLDLRPGEFESLLVPAPAPNGTAQDMASLRFSLMANSVSTVLHQWQFLSDENIFAYSPAVGANLEKTAPTLSACIMAFYKPIRQVKDYFKEKIQRPRPFQTHTSVKPCMPEETSFSYPSGHATFYSATSELLVPWFRAHSQRLEYIGVSGSKARALCGVHYKSDENAGMKLGKMAAIEIMQTPQWQSFVAKPSQQVLQ</sequence>
<dbReference type="Pfam" id="PF01569">
    <property type="entry name" value="PAP2"/>
    <property type="match status" value="1"/>
</dbReference>
<dbReference type="EMBL" id="CAJNIZ010011203">
    <property type="protein sequence ID" value="CAE7316543.1"/>
    <property type="molecule type" value="Genomic_DNA"/>
</dbReference>
<organism evidence="3 4">
    <name type="scientific">Symbiodinium pilosum</name>
    <name type="common">Dinoflagellate</name>
    <dbReference type="NCBI Taxonomy" id="2952"/>
    <lineage>
        <taxon>Eukaryota</taxon>
        <taxon>Sar</taxon>
        <taxon>Alveolata</taxon>
        <taxon>Dinophyceae</taxon>
        <taxon>Suessiales</taxon>
        <taxon>Symbiodiniaceae</taxon>
        <taxon>Symbiodinium</taxon>
    </lineage>
</organism>
<evidence type="ECO:0000256" key="1">
    <source>
        <dbReference type="SAM" id="SignalP"/>
    </source>
</evidence>
<evidence type="ECO:0000259" key="2">
    <source>
        <dbReference type="Pfam" id="PF01569"/>
    </source>
</evidence>
<dbReference type="OrthoDB" id="427391at2759"/>
<dbReference type="Gene3D" id="1.20.144.10">
    <property type="entry name" value="Phosphatidic acid phosphatase type 2/haloperoxidase"/>
    <property type="match status" value="1"/>
</dbReference>
<accession>A0A812P3R5</accession>
<dbReference type="InterPro" id="IPR036938">
    <property type="entry name" value="PAP2/HPO_sf"/>
</dbReference>
<dbReference type="InterPro" id="IPR000326">
    <property type="entry name" value="PAP2/HPO"/>
</dbReference>
<feature type="signal peptide" evidence="1">
    <location>
        <begin position="1"/>
        <end position="23"/>
    </location>
</feature>